<comment type="caution">
    <text evidence="2">The sequence shown here is derived from an EMBL/GenBank/DDBJ whole genome shotgun (WGS) entry which is preliminary data.</text>
</comment>
<feature type="region of interest" description="Disordered" evidence="1">
    <location>
        <begin position="121"/>
        <end position="193"/>
    </location>
</feature>
<gene>
    <name evidence="2" type="ORF">K1W69_24615</name>
</gene>
<accession>A0AAE2ZPL5</accession>
<reference evidence="2" key="1">
    <citation type="submission" date="2021-08" db="EMBL/GenBank/DDBJ databases">
        <title>Hoeflea bacterium WL0058 sp. nov., isolated from the sediment.</title>
        <authorList>
            <person name="Wang L."/>
            <person name="Zhang D."/>
        </authorList>
    </citation>
    <scope>NUCLEOTIDE SEQUENCE</scope>
    <source>
        <strain evidence="2">WL0058</strain>
    </source>
</reference>
<sequence>MPESRCWSWRQAITQSGLPPTTRHVLHAISFHMNEHGEGCYPSEQTLANETGYSRETVNRHISKARNAGWIEVRQFGFRGQKWRRNEYVARWPERDLLSTVIEQEGSDGGSQPLSEKVVIESQEGCDPPSHKVVIEDHTNPPRNPPINPPSEREGAREKEEEGKSKRSRDQSRRLFRRGLEAYPEKSGSASEAEREWYLLTDEQQDHAIGRMTEQLAVWKSGGRSYLPAFSTYLRKRFWEGLPAKPLPQERTHVGAAAYGKLWGARRFSRLLHPPTEKLPKPPDFIRLKIEGGGPDGEKWKRHFLAQHGWPSVKRMHADAQIGRGDAVPKAFENVVEEFRQVQSDSLLMAAWRNEHERRGWPWFEGSLPQFVWMPDGENPKQALDAFVTALRAAGLIENEERMHECAAE</sequence>
<evidence type="ECO:0000256" key="1">
    <source>
        <dbReference type="SAM" id="MobiDB-lite"/>
    </source>
</evidence>
<dbReference type="AlphaFoldDB" id="A0AAE2ZPL5"/>
<protein>
    <submittedName>
        <fullName evidence="2">Helix-turn-helix domain-containing protein</fullName>
    </submittedName>
</protein>
<name>A0AAE2ZPL5_9HYPH</name>
<keyword evidence="3" id="KW-1185">Reference proteome</keyword>
<dbReference type="InterPro" id="IPR036390">
    <property type="entry name" value="WH_DNA-bd_sf"/>
</dbReference>
<dbReference type="Proteomes" id="UP001196509">
    <property type="component" value="Unassembled WGS sequence"/>
</dbReference>
<dbReference type="Pfam" id="PF13730">
    <property type="entry name" value="HTH_36"/>
    <property type="match status" value="1"/>
</dbReference>
<dbReference type="InterPro" id="IPR036388">
    <property type="entry name" value="WH-like_DNA-bd_sf"/>
</dbReference>
<organism evidence="2 3">
    <name type="scientific">Flavimaribacter sediminis</name>
    <dbReference type="NCBI Taxonomy" id="2865987"/>
    <lineage>
        <taxon>Bacteria</taxon>
        <taxon>Pseudomonadati</taxon>
        <taxon>Pseudomonadota</taxon>
        <taxon>Alphaproteobacteria</taxon>
        <taxon>Hyphomicrobiales</taxon>
        <taxon>Rhizobiaceae</taxon>
        <taxon>Flavimaribacter</taxon>
    </lineage>
</organism>
<feature type="compositionally biased region" description="Basic and acidic residues" evidence="1">
    <location>
        <begin position="129"/>
        <end position="140"/>
    </location>
</feature>
<evidence type="ECO:0000313" key="2">
    <source>
        <dbReference type="EMBL" id="MBW8640398.1"/>
    </source>
</evidence>
<dbReference type="SUPFAM" id="SSF46785">
    <property type="entry name" value="Winged helix' DNA-binding domain"/>
    <property type="match status" value="1"/>
</dbReference>
<dbReference type="EMBL" id="JAICBX010000006">
    <property type="protein sequence ID" value="MBW8640398.1"/>
    <property type="molecule type" value="Genomic_DNA"/>
</dbReference>
<evidence type="ECO:0000313" key="3">
    <source>
        <dbReference type="Proteomes" id="UP001196509"/>
    </source>
</evidence>
<dbReference type="Gene3D" id="1.10.10.10">
    <property type="entry name" value="Winged helix-like DNA-binding domain superfamily/Winged helix DNA-binding domain"/>
    <property type="match status" value="1"/>
</dbReference>
<feature type="compositionally biased region" description="Basic and acidic residues" evidence="1">
    <location>
        <begin position="151"/>
        <end position="184"/>
    </location>
</feature>
<dbReference type="RefSeq" id="WP_220231129.1">
    <property type="nucleotide sequence ID" value="NZ_JAICBX010000006.1"/>
</dbReference>
<proteinExistence type="predicted"/>